<comment type="caution">
    <text evidence="1">The sequence shown here is derived from an EMBL/GenBank/DDBJ whole genome shotgun (WGS) entry which is preliminary data.</text>
</comment>
<keyword evidence="2" id="KW-1185">Reference proteome</keyword>
<protein>
    <submittedName>
        <fullName evidence="1">Uncharacterized protein</fullName>
    </submittedName>
</protein>
<reference evidence="1 2" key="1">
    <citation type="journal article" date="2019" name="Commun. Biol.">
        <title>The bagworm genome reveals a unique fibroin gene that provides high tensile strength.</title>
        <authorList>
            <person name="Kono N."/>
            <person name="Nakamura H."/>
            <person name="Ohtoshi R."/>
            <person name="Tomita M."/>
            <person name="Numata K."/>
            <person name="Arakawa K."/>
        </authorList>
    </citation>
    <scope>NUCLEOTIDE SEQUENCE [LARGE SCALE GENOMIC DNA]</scope>
</reference>
<evidence type="ECO:0000313" key="2">
    <source>
        <dbReference type="Proteomes" id="UP000299102"/>
    </source>
</evidence>
<dbReference type="EMBL" id="BGZK01000090">
    <property type="protein sequence ID" value="GBP17817.1"/>
    <property type="molecule type" value="Genomic_DNA"/>
</dbReference>
<gene>
    <name evidence="1" type="ORF">EVAR_102676_1</name>
</gene>
<proteinExistence type="predicted"/>
<dbReference type="PANTHER" id="PTHR46954">
    <property type="entry name" value="C2H2-TYPE DOMAIN-CONTAINING PROTEIN"/>
    <property type="match status" value="1"/>
</dbReference>
<dbReference type="Proteomes" id="UP000299102">
    <property type="component" value="Unassembled WGS sequence"/>
</dbReference>
<evidence type="ECO:0000313" key="1">
    <source>
        <dbReference type="EMBL" id="GBP17817.1"/>
    </source>
</evidence>
<accession>A0A4C1TUY2</accession>
<sequence>MCSHRTGSSKQTRKQHTDTFVKTLSIQYRCQVTFLIASRHKLIPSVYASYEVKSNEMRRPEAISYSEPTYTIIPSGKHSSPTCPWQKPLQQIKKTHGFSAES</sequence>
<name>A0A4C1TUY2_EUMVA</name>
<dbReference type="OrthoDB" id="2433005at2759"/>
<dbReference type="AlphaFoldDB" id="A0A4C1TUY2"/>
<organism evidence="1 2">
    <name type="scientific">Eumeta variegata</name>
    <name type="common">Bagworm moth</name>
    <name type="synonym">Eumeta japonica</name>
    <dbReference type="NCBI Taxonomy" id="151549"/>
    <lineage>
        <taxon>Eukaryota</taxon>
        <taxon>Metazoa</taxon>
        <taxon>Ecdysozoa</taxon>
        <taxon>Arthropoda</taxon>
        <taxon>Hexapoda</taxon>
        <taxon>Insecta</taxon>
        <taxon>Pterygota</taxon>
        <taxon>Neoptera</taxon>
        <taxon>Endopterygota</taxon>
        <taxon>Lepidoptera</taxon>
        <taxon>Glossata</taxon>
        <taxon>Ditrysia</taxon>
        <taxon>Tineoidea</taxon>
        <taxon>Psychidae</taxon>
        <taxon>Oiketicinae</taxon>
        <taxon>Eumeta</taxon>
    </lineage>
</organism>
<dbReference type="PANTHER" id="PTHR46954:SF1">
    <property type="entry name" value="C2H2-TYPE DOMAIN-CONTAINING PROTEIN"/>
    <property type="match status" value="1"/>
</dbReference>